<evidence type="ECO:0000256" key="1">
    <source>
        <dbReference type="ARBA" id="ARBA00004123"/>
    </source>
</evidence>
<dbReference type="GO" id="GO:0005643">
    <property type="term" value="C:nuclear pore"/>
    <property type="evidence" value="ECO:0007669"/>
    <property type="project" value="TreeGrafter"/>
</dbReference>
<evidence type="ECO:0000256" key="5">
    <source>
        <dbReference type="ARBA" id="ARBA00022490"/>
    </source>
</evidence>
<keyword evidence="7" id="KW-0539">Nucleus</keyword>
<evidence type="ECO:0000256" key="6">
    <source>
        <dbReference type="ARBA" id="ARBA00022927"/>
    </source>
</evidence>
<dbReference type="PANTHER" id="PTHR12596">
    <property type="entry name" value="EXPORTIN 4,7-RELATED"/>
    <property type="match status" value="1"/>
</dbReference>
<comment type="subcellular location">
    <subcellularLocation>
        <location evidence="2">Cytoplasm</location>
    </subcellularLocation>
    <subcellularLocation>
        <location evidence="1">Nucleus</location>
    </subcellularLocation>
</comment>
<feature type="compositionally biased region" description="Polar residues" evidence="8">
    <location>
        <begin position="1043"/>
        <end position="1061"/>
    </location>
</feature>
<dbReference type="EMBL" id="MBFS01000485">
    <property type="protein sequence ID" value="PVV02387.1"/>
    <property type="molecule type" value="Genomic_DNA"/>
</dbReference>
<feature type="domain" description="Exportin-7/Ran-binding protein 17 TPR repeats" evidence="9">
    <location>
        <begin position="514"/>
        <end position="600"/>
    </location>
</feature>
<evidence type="ECO:0000256" key="4">
    <source>
        <dbReference type="ARBA" id="ARBA00022448"/>
    </source>
</evidence>
<proteinExistence type="inferred from homology"/>
<dbReference type="PANTHER" id="PTHR12596:SF2">
    <property type="entry name" value="EXPORTIN-7 ISOFORM X1"/>
    <property type="match status" value="1"/>
</dbReference>
<keyword evidence="6" id="KW-0653">Protein transport</keyword>
<keyword evidence="5" id="KW-0963">Cytoplasm</keyword>
<evidence type="ECO:0000313" key="10">
    <source>
        <dbReference type="EMBL" id="PVV02387.1"/>
    </source>
</evidence>
<evidence type="ECO:0000313" key="11">
    <source>
        <dbReference type="Proteomes" id="UP000245609"/>
    </source>
</evidence>
<comment type="similarity">
    <text evidence="3">Belongs to the exportin family.</text>
</comment>
<evidence type="ECO:0000256" key="7">
    <source>
        <dbReference type="ARBA" id="ARBA00023242"/>
    </source>
</evidence>
<organism evidence="10 11">
    <name type="scientific">Smittium megazygosporum</name>
    <dbReference type="NCBI Taxonomy" id="133381"/>
    <lineage>
        <taxon>Eukaryota</taxon>
        <taxon>Fungi</taxon>
        <taxon>Fungi incertae sedis</taxon>
        <taxon>Zoopagomycota</taxon>
        <taxon>Kickxellomycotina</taxon>
        <taxon>Harpellomycetes</taxon>
        <taxon>Harpellales</taxon>
        <taxon>Legeriomycetaceae</taxon>
        <taxon>Smittium</taxon>
    </lineage>
</organism>
<dbReference type="InterPro" id="IPR016024">
    <property type="entry name" value="ARM-type_fold"/>
</dbReference>
<dbReference type="AlphaFoldDB" id="A0A2T9ZCW3"/>
<protein>
    <recommendedName>
        <fullName evidence="9">Exportin-7/Ran-binding protein 17 TPR repeats domain-containing protein</fullName>
    </recommendedName>
</protein>
<dbReference type="GO" id="GO:0005737">
    <property type="term" value="C:cytoplasm"/>
    <property type="evidence" value="ECO:0007669"/>
    <property type="project" value="UniProtKB-SubCell"/>
</dbReference>
<evidence type="ECO:0000256" key="3">
    <source>
        <dbReference type="ARBA" id="ARBA00009466"/>
    </source>
</evidence>
<dbReference type="InterPro" id="IPR044189">
    <property type="entry name" value="XPO4/7-like"/>
</dbReference>
<name>A0A2T9ZCW3_9FUNG</name>
<dbReference type="Pfam" id="PF25795">
    <property type="entry name" value="TPR_XPO7"/>
    <property type="match status" value="2"/>
</dbReference>
<reference evidence="10 11" key="1">
    <citation type="journal article" date="2018" name="MBio">
        <title>Comparative Genomics Reveals the Core Gene Toolbox for the Fungus-Insect Symbiosis.</title>
        <authorList>
            <person name="Wang Y."/>
            <person name="Stata M."/>
            <person name="Wang W."/>
            <person name="Stajich J.E."/>
            <person name="White M.M."/>
            <person name="Moncalvo J.M."/>
        </authorList>
    </citation>
    <scope>NUCLEOTIDE SEQUENCE [LARGE SCALE GENOMIC DNA]</scope>
    <source>
        <strain evidence="10 11">SC-DP-2</strain>
    </source>
</reference>
<dbReference type="SUPFAM" id="SSF48371">
    <property type="entry name" value="ARM repeat"/>
    <property type="match status" value="1"/>
</dbReference>
<evidence type="ECO:0000256" key="8">
    <source>
        <dbReference type="SAM" id="MobiDB-lite"/>
    </source>
</evidence>
<gene>
    <name evidence="10" type="ORF">BB560_003156</name>
</gene>
<dbReference type="GO" id="GO:0006611">
    <property type="term" value="P:protein export from nucleus"/>
    <property type="evidence" value="ECO:0007669"/>
    <property type="project" value="TreeGrafter"/>
</dbReference>
<accession>A0A2T9ZCW3</accession>
<feature type="non-terminal residue" evidence="10">
    <location>
        <position position="1083"/>
    </location>
</feature>
<dbReference type="InterPro" id="IPR057947">
    <property type="entry name" value="TPR_XPO7/RBP17"/>
</dbReference>
<evidence type="ECO:0000256" key="2">
    <source>
        <dbReference type="ARBA" id="ARBA00004496"/>
    </source>
</evidence>
<keyword evidence="11" id="KW-1185">Reference proteome</keyword>
<dbReference type="GO" id="GO:0005049">
    <property type="term" value="F:nuclear export signal receptor activity"/>
    <property type="evidence" value="ECO:0007669"/>
    <property type="project" value="InterPro"/>
</dbReference>
<evidence type="ECO:0000259" key="9">
    <source>
        <dbReference type="Pfam" id="PF25795"/>
    </source>
</evidence>
<dbReference type="STRING" id="133381.A0A2T9ZCW3"/>
<feature type="domain" description="Exportin-7/Ran-binding protein 17 TPR repeats" evidence="9">
    <location>
        <begin position="426"/>
        <end position="510"/>
    </location>
</feature>
<sequence length="1083" mass="124591">MDFQLGDQPTIELLDSLCVRLYESANTEDRNLAEKKLYYYFPSFMQNQETFMLSLGIGSSEKDTILPVYQFIKTPFDSLKHLFWFFELTGNRYSRFYASQRIKVLTLSYAITFSIAELETFGSELLKILSALDNSTERNIISEFSQSISYVLMVGWITSEKTVAFIDTIFELCNHGNYFQQLKGFIVLKIIVQEISREQPAKFIPKQRRMATMFKDNKLKLVFKTAVDKMKSFINDSQSNYNNELLLEVIDLQKEIYLFDFVGLSDDGSEDDILSVQIPAGWRDSIDAIELVKFLELLSYFSSIRRTFLTDDTRQKFVELICTNIVDIIDNEIHMEMVDNFHQMSRLLSRFCTIHTFTELESKPIYFKFLASALKFTIKGFSSWEEYETAKTPEDKKIVTEIKSAIKDVITNYLLALISAASNNYIQNNHNTDPLDNEEDIFEQLNHLATMARLHYQEAVSILMQAMNNFASQYQNALSADSYKQEEIELPEIQLSWLINVVSAFLNAKKRNPRHSRMFIKLSTILGEIDTTQCLDIIIQRVIYNLDLPGCNTAVLMKSLDLFYELSVGYNSVRQITNISSIQNLLKEDRLHSLGFLATTDIFKLREKYYASAIRIIAVSEKFDDLLKSFLEVWGNEIESFVQICKLSRLEQEDYRKKFMHLLQSIRGCLSSISSRDVYKVFFSWIFPRHLESLYNISFFSCSDPGVLIAFLKLVREFVTNKSQRITFDVSSPNGILVFQIISKILFQTEETLRAQSGCTDNRYKRIYKPAAICYDILNKIFSGRYVAIGVMPIYNDSSLDIAFTSIFELANIVPTEFVSNNIHLIYLTLKNLEKILLLCSIALQSPIASISSLASSILEHMFVYTFEYQSTGKYTPELENYAFYFQRIENRAPICKLLSGNDDIQRKFLKQLYDKILFEENQNEWSLSRPLFALATLQKEYFYYYSSLVVQHQPESIREQLTKSIGGIVNSINSALKPDCKDKFTQAITQYKRDITNNNINLVLPTTQNKSQAVVDFTDPLNDSESQTTISGLGRRVGQLDAGQTENAEYQGTKPDQSPHGTEASPPRYAGGSPPEGVSYLK</sequence>
<comment type="caution">
    <text evidence="10">The sequence shown here is derived from an EMBL/GenBank/DDBJ whole genome shotgun (WGS) entry which is preliminary data.</text>
</comment>
<feature type="region of interest" description="Disordered" evidence="8">
    <location>
        <begin position="1026"/>
        <end position="1083"/>
    </location>
</feature>
<dbReference type="OrthoDB" id="244158at2759"/>
<keyword evidence="4" id="KW-0813">Transport</keyword>
<dbReference type="Proteomes" id="UP000245609">
    <property type="component" value="Unassembled WGS sequence"/>
</dbReference>